<keyword evidence="3 6" id="KW-0378">Hydrolase</keyword>
<reference evidence="8 9" key="1">
    <citation type="submission" date="2019-02" db="EMBL/GenBank/DDBJ databases">
        <title>Halieaceae_genomes.</title>
        <authorList>
            <person name="Li S.-H."/>
        </authorList>
    </citation>
    <scope>NUCLEOTIDE SEQUENCE [LARGE SCALE GENOMIC DNA]</scope>
    <source>
        <strain evidence="8 9">JH123</strain>
    </source>
</reference>
<dbReference type="InterPro" id="IPR006555">
    <property type="entry name" value="ATP-dep_Helicase_C"/>
</dbReference>
<evidence type="ECO:0000313" key="8">
    <source>
        <dbReference type="EMBL" id="UZP73347.1"/>
    </source>
</evidence>
<comment type="similarity">
    <text evidence="6">Belongs to the helicase family. DinG subfamily. Type 1 sub-subfamily.</text>
</comment>
<keyword evidence="4 6" id="KW-0067">ATP-binding</keyword>
<dbReference type="EC" id="5.6.2.3" evidence="6"/>
<feature type="binding site" evidence="6">
    <location>
        <position position="199"/>
    </location>
    <ligand>
        <name>[4Fe-4S] cluster</name>
        <dbReference type="ChEBI" id="CHEBI:49883"/>
    </ligand>
</feature>
<dbReference type="SUPFAM" id="SSF52540">
    <property type="entry name" value="P-loop containing nucleoside triphosphate hydrolases"/>
    <property type="match status" value="1"/>
</dbReference>
<comment type="function">
    <text evidence="6">DNA-dependent ATPase and 5'-3' DNA helicase. Unwinds D-loops, R-loops, forked DNA and G-quadruplex DNA.</text>
</comment>
<dbReference type="Pfam" id="PF13307">
    <property type="entry name" value="Helicase_C_2"/>
    <property type="match status" value="1"/>
</dbReference>
<keyword evidence="9" id="KW-1185">Reference proteome</keyword>
<dbReference type="HAMAP" id="MF_02205">
    <property type="entry name" value="DinG_proteobact"/>
    <property type="match status" value="1"/>
</dbReference>
<feature type="binding site" evidence="6">
    <location>
        <position position="205"/>
    </location>
    <ligand>
        <name>[4Fe-4S] cluster</name>
        <dbReference type="ChEBI" id="CHEBI:49883"/>
    </ligand>
</feature>
<feature type="binding site" evidence="6">
    <location>
        <position position="120"/>
    </location>
    <ligand>
        <name>[4Fe-4S] cluster</name>
        <dbReference type="ChEBI" id="CHEBI:49883"/>
    </ligand>
</feature>
<dbReference type="SMART" id="SM00491">
    <property type="entry name" value="HELICc2"/>
    <property type="match status" value="1"/>
</dbReference>
<dbReference type="InterPro" id="IPR045028">
    <property type="entry name" value="DinG/Rad3-like"/>
</dbReference>
<keyword evidence="6 8" id="KW-0347">Helicase</keyword>
<evidence type="ECO:0000256" key="3">
    <source>
        <dbReference type="ARBA" id="ARBA00022801"/>
    </source>
</evidence>
<dbReference type="PANTHER" id="PTHR11472:SF59">
    <property type="entry name" value="ATP-DEPENDENT DNA HELICASE DING"/>
    <property type="match status" value="1"/>
</dbReference>
<feature type="binding site" evidence="6">
    <location>
        <position position="194"/>
    </location>
    <ligand>
        <name>[4Fe-4S] cluster</name>
        <dbReference type="ChEBI" id="CHEBI:49883"/>
    </ligand>
</feature>
<proteinExistence type="inferred from homology"/>
<evidence type="ECO:0000256" key="2">
    <source>
        <dbReference type="ARBA" id="ARBA00022741"/>
    </source>
</evidence>
<protein>
    <recommendedName>
        <fullName evidence="6">ATP-dependent DNA helicase DinG</fullName>
        <ecNumber evidence="6">5.6.2.3</ecNumber>
    </recommendedName>
    <alternativeName>
        <fullName evidence="6">DNA 5'-3' helicase DinG</fullName>
    </alternativeName>
</protein>
<evidence type="ECO:0000256" key="4">
    <source>
        <dbReference type="ARBA" id="ARBA00022840"/>
    </source>
</evidence>
<gene>
    <name evidence="6 8" type="primary">dinG</name>
    <name evidence="8" type="ORF">E0F26_00730</name>
</gene>
<evidence type="ECO:0000256" key="6">
    <source>
        <dbReference type="HAMAP-Rule" id="MF_02205"/>
    </source>
</evidence>
<dbReference type="InterPro" id="IPR039000">
    <property type="entry name" value="DinG_proteobact"/>
</dbReference>
<dbReference type="GO" id="GO:0004386">
    <property type="term" value="F:helicase activity"/>
    <property type="evidence" value="ECO:0007669"/>
    <property type="project" value="UniProtKB-KW"/>
</dbReference>
<evidence type="ECO:0000256" key="5">
    <source>
        <dbReference type="ARBA" id="ARBA00023125"/>
    </source>
</evidence>
<keyword evidence="6" id="KW-0411">Iron-sulfur</keyword>
<keyword evidence="5 6" id="KW-0238">DNA-binding</keyword>
<dbReference type="PROSITE" id="PS51193">
    <property type="entry name" value="HELICASE_ATP_BIND_2"/>
    <property type="match status" value="1"/>
</dbReference>
<keyword evidence="2 6" id="KW-0547">Nucleotide-binding</keyword>
<evidence type="ECO:0000313" key="9">
    <source>
        <dbReference type="Proteomes" id="UP001317963"/>
    </source>
</evidence>
<dbReference type="InterPro" id="IPR014001">
    <property type="entry name" value="Helicase_ATP-bd"/>
</dbReference>
<keyword evidence="6" id="KW-0413">Isomerase</keyword>
<sequence length="693" mass="77255">MLSEDLRQSVRDAFSNLTQAKALKPRWGQRQMIAEVANTLGDTERSPFLAIEAGTGTGKTIAYTIAALPVAKAQAKTLVIATATIALQEQLILKDLPEIKRHSGINFSYQLAKGRSRYLCLYKLDQLIQGSPDTPMLSMYPDEAELPEGEEAQGTYDAMLMAVSDDSWDGDLDSWPDALEPSVIRSVTTDHSQCLGRRCPHITGCSFFRAREGLEEADVIVTNHDLVLSDFRLGGGLILSAPEDSFYIFDEGHQLAEKCLQHFACFARSGRTLNNLAESQQWFESKHTFFVENDVRPESLAAITANQTDLLQLTRDTFGLCWSLLNDRTDTRSDLRFEFGVVQSELREGATALRDLWRVNRQRLNPFAGLVEALLEEADADDRETWEASLNDLQVMVARAEGQIALWDSYAESAAQDGTPWARWMRHYGDESSIECFASPIYARDILSEHVWDRVSGAVMTSATLTALGSFEHLMQQTGLPEDTKLARVESPFDASRGRFVVPDMRSNPSNPGEHTDELIERLPLLLEERLGTLVLFSSRRQLQEVHEALESKFGDSLLIQGVMSKAEIIAEHRKRIDNNLPSVIFGLASFAEGVDLPGEYCEHVIIAKLPFAAPDNPIDAAHAELLEAEGRNSFMELTVPSASLRLLQACGRLLRTETDEGIITLLDTRIANKRYGRAILETLPRFTFDIQG</sequence>
<dbReference type="NCBIfam" id="NF008729">
    <property type="entry name" value="PRK11747.1"/>
    <property type="match status" value="1"/>
</dbReference>
<comment type="cofactor">
    <cofactor evidence="6">
        <name>[4Fe-4S] cluster</name>
        <dbReference type="ChEBI" id="CHEBI:49883"/>
    </cofactor>
    <text evidence="6">Binds 1 [4Fe-4S] cluster.</text>
</comment>
<dbReference type="SMART" id="SM00487">
    <property type="entry name" value="DEXDc"/>
    <property type="match status" value="1"/>
</dbReference>
<dbReference type="EMBL" id="CP036501">
    <property type="protein sequence ID" value="UZP73347.1"/>
    <property type="molecule type" value="Genomic_DNA"/>
</dbReference>
<feature type="domain" description="Helicase ATP-binding" evidence="7">
    <location>
        <begin position="15"/>
        <end position="311"/>
    </location>
</feature>
<dbReference type="Gene3D" id="3.40.50.300">
    <property type="entry name" value="P-loop containing nucleotide triphosphate hydrolases"/>
    <property type="match status" value="2"/>
</dbReference>
<dbReference type="InterPro" id="IPR027417">
    <property type="entry name" value="P-loop_NTPase"/>
</dbReference>
<keyword evidence="6" id="KW-0408">Iron</keyword>
<dbReference type="PANTHER" id="PTHR11472">
    <property type="entry name" value="DNA REPAIR DEAD HELICASE RAD3/XP-D SUBFAMILY MEMBER"/>
    <property type="match status" value="1"/>
</dbReference>
<comment type="catalytic activity">
    <reaction evidence="6">
        <text>ATP + H2O = ADP + phosphate + H(+)</text>
        <dbReference type="Rhea" id="RHEA:13065"/>
        <dbReference type="ChEBI" id="CHEBI:15377"/>
        <dbReference type="ChEBI" id="CHEBI:15378"/>
        <dbReference type="ChEBI" id="CHEBI:30616"/>
        <dbReference type="ChEBI" id="CHEBI:43474"/>
        <dbReference type="ChEBI" id="CHEBI:456216"/>
        <dbReference type="EC" id="5.6.2.3"/>
    </reaction>
</comment>
<name>A0ABY6Q2H9_9GAMM</name>
<keyword evidence="6" id="KW-0479">Metal-binding</keyword>
<keyword evidence="1 6" id="KW-0004">4Fe-4S</keyword>
<dbReference type="Proteomes" id="UP001317963">
    <property type="component" value="Chromosome"/>
</dbReference>
<evidence type="ECO:0000259" key="7">
    <source>
        <dbReference type="PROSITE" id="PS51193"/>
    </source>
</evidence>
<dbReference type="InterPro" id="IPR014013">
    <property type="entry name" value="Helic_SF1/SF2_ATP-bd_DinG/Rad3"/>
</dbReference>
<accession>A0ABY6Q2H9</accession>
<dbReference type="RefSeq" id="WP_279242125.1">
    <property type="nucleotide sequence ID" value="NZ_CP036501.1"/>
</dbReference>
<evidence type="ECO:0000256" key="1">
    <source>
        <dbReference type="ARBA" id="ARBA00022485"/>
    </source>
</evidence>
<organism evidence="8 9">
    <name type="scientific">Candidatus Paraluminiphilus aquimaris</name>
    <dbReference type="NCBI Taxonomy" id="2518994"/>
    <lineage>
        <taxon>Bacteria</taxon>
        <taxon>Pseudomonadati</taxon>
        <taxon>Pseudomonadota</taxon>
        <taxon>Gammaproteobacteria</taxon>
        <taxon>Cellvibrionales</taxon>
        <taxon>Halieaceae</taxon>
        <taxon>Candidatus Paraluminiphilus</taxon>
    </lineage>
</organism>